<dbReference type="AlphaFoldDB" id="A0A5R9GYL7"/>
<dbReference type="Pfam" id="PF09527">
    <property type="entry name" value="ATPase_gene1"/>
    <property type="match status" value="1"/>
</dbReference>
<sequence length="106" mass="11778">MSENKNALENSKPKHRDKIEALDSLSVGISIVAAIVIGVLIGLGLKHLTGQTWTLFLGIFWGIAAAVLNVYKAYKRAQKVYEGMENDPRYSHRAKYGDKSVDDEDK</sequence>
<reference evidence="2 3" key="1">
    <citation type="submission" date="2019-05" db="EMBL/GenBank/DDBJ databases">
        <title>Arcobacter cibarius and Arcobacter thereius providing challenges in identification an antibiotic susceptibility and Quinolone resistance.</title>
        <authorList>
            <person name="Busch A."/>
            <person name="Hanel I."/>
            <person name="Hotzel H."/>
            <person name="Tomaso H."/>
        </authorList>
    </citation>
    <scope>NUCLEOTIDE SEQUENCE [LARGE SCALE GENOMIC DNA]</scope>
    <source>
        <strain evidence="2 3">17CS1191_2</strain>
    </source>
</reference>
<dbReference type="Proteomes" id="UP000308001">
    <property type="component" value="Unassembled WGS sequence"/>
</dbReference>
<evidence type="ECO:0000256" key="1">
    <source>
        <dbReference type="SAM" id="Phobius"/>
    </source>
</evidence>
<accession>A0A5R9GYL7</accession>
<gene>
    <name evidence="2" type="ORF">FE246_07280</name>
</gene>
<keyword evidence="1" id="KW-0472">Membrane</keyword>
<dbReference type="EMBL" id="VBUF01000004">
    <property type="protein sequence ID" value="TLS71405.1"/>
    <property type="molecule type" value="Genomic_DNA"/>
</dbReference>
<name>A0A5R9GYL7_9BACT</name>
<keyword evidence="1" id="KW-1133">Transmembrane helix</keyword>
<dbReference type="RefSeq" id="WP_066429209.1">
    <property type="nucleotide sequence ID" value="NZ_LCUK01000004.1"/>
</dbReference>
<protein>
    <submittedName>
        <fullName evidence="2">AtpZ/AtpI family protein</fullName>
    </submittedName>
</protein>
<evidence type="ECO:0000313" key="3">
    <source>
        <dbReference type="Proteomes" id="UP000308001"/>
    </source>
</evidence>
<evidence type="ECO:0000313" key="2">
    <source>
        <dbReference type="EMBL" id="TLS71405.1"/>
    </source>
</evidence>
<feature type="transmembrane region" description="Helical" evidence="1">
    <location>
        <begin position="51"/>
        <end position="71"/>
    </location>
</feature>
<feature type="transmembrane region" description="Helical" evidence="1">
    <location>
        <begin position="21"/>
        <end position="45"/>
    </location>
</feature>
<comment type="caution">
    <text evidence="2">The sequence shown here is derived from an EMBL/GenBank/DDBJ whole genome shotgun (WGS) entry which is preliminary data.</text>
</comment>
<dbReference type="InterPro" id="IPR032820">
    <property type="entry name" value="ATPase_put"/>
</dbReference>
<organism evidence="2 3">
    <name type="scientific">Aliarcobacter thereius</name>
    <dbReference type="NCBI Taxonomy" id="544718"/>
    <lineage>
        <taxon>Bacteria</taxon>
        <taxon>Pseudomonadati</taxon>
        <taxon>Campylobacterota</taxon>
        <taxon>Epsilonproteobacteria</taxon>
        <taxon>Campylobacterales</taxon>
        <taxon>Arcobacteraceae</taxon>
        <taxon>Aliarcobacter</taxon>
    </lineage>
</organism>
<keyword evidence="1" id="KW-0812">Transmembrane</keyword>
<proteinExistence type="predicted"/>